<evidence type="ECO:0000256" key="2">
    <source>
        <dbReference type="ARBA" id="ARBA00023125"/>
    </source>
</evidence>
<dbReference type="InterPro" id="IPR036271">
    <property type="entry name" value="Tet_transcr_reg_TetR-rel_C_sf"/>
</dbReference>
<keyword evidence="7" id="KW-1185">Reference proteome</keyword>
<dbReference type="Gene3D" id="1.10.357.10">
    <property type="entry name" value="Tetracycline Repressor, domain 2"/>
    <property type="match status" value="1"/>
</dbReference>
<dbReference type="Proteomes" id="UP000325187">
    <property type="component" value="Unassembled WGS sequence"/>
</dbReference>
<proteinExistence type="predicted"/>
<evidence type="ECO:0000259" key="5">
    <source>
        <dbReference type="Pfam" id="PF21993"/>
    </source>
</evidence>
<dbReference type="PANTHER" id="PTHR47506">
    <property type="entry name" value="TRANSCRIPTIONAL REGULATORY PROTEIN"/>
    <property type="match status" value="1"/>
</dbReference>
<dbReference type="RefSeq" id="WP_150001655.1">
    <property type="nucleotide sequence ID" value="NZ_BKCM01000002.1"/>
</dbReference>
<organism evidence="6 7">
    <name type="scientific">Iodidimonas gelatinilytica</name>
    <dbReference type="NCBI Taxonomy" id="1236966"/>
    <lineage>
        <taxon>Bacteria</taxon>
        <taxon>Pseudomonadati</taxon>
        <taxon>Pseudomonadota</taxon>
        <taxon>Alphaproteobacteria</taxon>
        <taxon>Iodidimonadales</taxon>
        <taxon>Iodidimonadaceae</taxon>
        <taxon>Iodidimonas</taxon>
    </lineage>
</organism>
<evidence type="ECO:0000256" key="3">
    <source>
        <dbReference type="ARBA" id="ARBA00023163"/>
    </source>
</evidence>
<evidence type="ECO:0000256" key="1">
    <source>
        <dbReference type="ARBA" id="ARBA00023015"/>
    </source>
</evidence>
<reference evidence="6 7" key="1">
    <citation type="submission" date="2019-09" db="EMBL/GenBank/DDBJ databases">
        <title>NBRP : Genome information of microbial organism related human and environment.</title>
        <authorList>
            <person name="Hattori M."/>
            <person name="Oshima K."/>
            <person name="Inaba H."/>
            <person name="Suda W."/>
            <person name="Sakamoto M."/>
            <person name="Iino T."/>
            <person name="Kitahara M."/>
            <person name="Oshida Y."/>
            <person name="Iida T."/>
            <person name="Kudo T."/>
            <person name="Itoh T."/>
            <person name="Ohkuma M."/>
        </authorList>
    </citation>
    <scope>NUCLEOTIDE SEQUENCE [LARGE SCALE GENOMIC DNA]</scope>
    <source>
        <strain evidence="6 7">Mie-1</strain>
    </source>
</reference>
<accession>A0A5A7MXN0</accession>
<comment type="caution">
    <text evidence="6">The sequence shown here is derived from an EMBL/GenBank/DDBJ whole genome shotgun (WGS) entry which is preliminary data.</text>
</comment>
<evidence type="ECO:0000259" key="4">
    <source>
        <dbReference type="Pfam" id="PF00440"/>
    </source>
</evidence>
<keyword evidence="1" id="KW-0805">Transcription regulation</keyword>
<dbReference type="Pfam" id="PF00440">
    <property type="entry name" value="TetR_N"/>
    <property type="match status" value="1"/>
</dbReference>
<gene>
    <name evidence="6" type="ORF">JCM17845_03430</name>
</gene>
<protein>
    <submittedName>
        <fullName evidence="6">TetR family transcriptional regulator</fullName>
    </submittedName>
</protein>
<feature type="domain" description="Transcriptional regulator LmrA/YxaF-like C-terminal" evidence="5">
    <location>
        <begin position="80"/>
        <end position="170"/>
    </location>
</feature>
<sequence length="194" mass="21214">MPSPSFDHDEVIARLGEVFRHYGYHGASLSRITQATGLGKGSLYNAFPGGKEDMANAVLGSIGDWFSNTVFSVLEQQGDPAAAFATMFEAVRHYFHSGQRICLMGAFAMDDSHDRFPEQINGYFGRWYDAMATCLMRGGLKQAHAQRLARETLVAIQGGLVLARGLDRPDAFMEAVAHQEAKITALLSARQRAG</sequence>
<dbReference type="SUPFAM" id="SSF46689">
    <property type="entry name" value="Homeodomain-like"/>
    <property type="match status" value="1"/>
</dbReference>
<dbReference type="EMBL" id="BKCM01000002">
    <property type="protein sequence ID" value="GEQ99719.1"/>
    <property type="molecule type" value="Genomic_DNA"/>
</dbReference>
<dbReference type="PANTHER" id="PTHR47506:SF1">
    <property type="entry name" value="HTH-TYPE TRANSCRIPTIONAL REGULATOR YJDC"/>
    <property type="match status" value="1"/>
</dbReference>
<keyword evidence="3" id="KW-0804">Transcription</keyword>
<dbReference type="SUPFAM" id="SSF48498">
    <property type="entry name" value="Tetracyclin repressor-like, C-terminal domain"/>
    <property type="match status" value="1"/>
</dbReference>
<keyword evidence="2" id="KW-0238">DNA-binding</keyword>
<dbReference type="GO" id="GO:0003677">
    <property type="term" value="F:DNA binding"/>
    <property type="evidence" value="ECO:0007669"/>
    <property type="project" value="UniProtKB-KW"/>
</dbReference>
<dbReference type="AlphaFoldDB" id="A0A5A7MXN0"/>
<dbReference type="InterPro" id="IPR001647">
    <property type="entry name" value="HTH_TetR"/>
</dbReference>
<name>A0A5A7MXN0_9PROT</name>
<evidence type="ECO:0000313" key="6">
    <source>
        <dbReference type="EMBL" id="GEQ99719.1"/>
    </source>
</evidence>
<dbReference type="InterPro" id="IPR054156">
    <property type="entry name" value="YxaF_TetR_C"/>
</dbReference>
<feature type="domain" description="HTH tetR-type" evidence="4">
    <location>
        <begin position="17"/>
        <end position="58"/>
    </location>
</feature>
<evidence type="ECO:0000313" key="7">
    <source>
        <dbReference type="Proteomes" id="UP000325187"/>
    </source>
</evidence>
<dbReference type="InterPro" id="IPR009057">
    <property type="entry name" value="Homeodomain-like_sf"/>
</dbReference>
<dbReference type="Pfam" id="PF21993">
    <property type="entry name" value="TetR_C_13_2"/>
    <property type="match status" value="1"/>
</dbReference>